<feature type="domain" description="PPIase cyclophilin-type" evidence="5">
    <location>
        <begin position="83"/>
        <end position="224"/>
    </location>
</feature>
<evidence type="ECO:0000259" key="5">
    <source>
        <dbReference type="PROSITE" id="PS50072"/>
    </source>
</evidence>
<dbReference type="PANTHER" id="PTHR45625">
    <property type="entry name" value="PEPTIDYL-PROLYL CIS-TRANS ISOMERASE-RELATED"/>
    <property type="match status" value="1"/>
</dbReference>
<dbReference type="InterPro" id="IPR044666">
    <property type="entry name" value="Cyclophilin_A-like"/>
</dbReference>
<dbReference type="GO" id="GO:0003755">
    <property type="term" value="F:peptidyl-prolyl cis-trans isomerase activity"/>
    <property type="evidence" value="ECO:0007669"/>
    <property type="project" value="UniProtKB-KW"/>
</dbReference>
<evidence type="ECO:0000256" key="2">
    <source>
        <dbReference type="ARBA" id="ARBA00023110"/>
    </source>
</evidence>
<evidence type="ECO:0000256" key="4">
    <source>
        <dbReference type="SAM" id="MobiDB-lite"/>
    </source>
</evidence>
<sequence length="228" mass="22961">MNMRIVVAVVVAGGLLALAIALGTRSGGSSTSDTTTGASTTSTSASGCEVVTAPAPAERTEPKPTDSLDPATIYTLTFATNCGSFTVTLDQKQSPNTAASLVSLAEKGFFDGTVFHRIVPGFVIQGGDPTQTGTSGPGYSTVDKPPASARYTHGVVAMAKTGADPAGSAGSQFFIVTGADVQLPADYAIVGTVTKGLDVVDRIGTLGDQSEQPTEVVEITKVTVGTNG</sequence>
<accession>A0A6J6NJA4</accession>
<dbReference type="PROSITE" id="PS00170">
    <property type="entry name" value="CSA_PPIASE_1"/>
    <property type="match status" value="1"/>
</dbReference>
<evidence type="ECO:0000256" key="3">
    <source>
        <dbReference type="ARBA" id="ARBA00023235"/>
    </source>
</evidence>
<dbReference type="PANTHER" id="PTHR45625:SF4">
    <property type="entry name" value="PEPTIDYLPROLYL ISOMERASE DOMAIN AND WD REPEAT-CONTAINING PROTEIN 1"/>
    <property type="match status" value="1"/>
</dbReference>
<feature type="region of interest" description="Disordered" evidence="4">
    <location>
        <begin position="25"/>
        <end position="68"/>
    </location>
</feature>
<dbReference type="InterPro" id="IPR029000">
    <property type="entry name" value="Cyclophilin-like_dom_sf"/>
</dbReference>
<evidence type="ECO:0000313" key="6">
    <source>
        <dbReference type="EMBL" id="CAB4686246.1"/>
    </source>
</evidence>
<dbReference type="PROSITE" id="PS50072">
    <property type="entry name" value="CSA_PPIASE_2"/>
    <property type="match status" value="1"/>
</dbReference>
<reference evidence="6" key="1">
    <citation type="submission" date="2020-05" db="EMBL/GenBank/DDBJ databases">
        <authorList>
            <person name="Chiriac C."/>
            <person name="Salcher M."/>
            <person name="Ghai R."/>
            <person name="Kavagutti S V."/>
        </authorList>
    </citation>
    <scope>NUCLEOTIDE SEQUENCE</scope>
</reference>
<dbReference type="Gene3D" id="2.40.100.10">
    <property type="entry name" value="Cyclophilin-like"/>
    <property type="match status" value="1"/>
</dbReference>
<name>A0A6J6NJA4_9ZZZZ</name>
<dbReference type="InterPro" id="IPR020892">
    <property type="entry name" value="Cyclophilin-type_PPIase_CS"/>
</dbReference>
<keyword evidence="2" id="KW-0697">Rotamase</keyword>
<dbReference type="AlphaFoldDB" id="A0A6J6NJA4"/>
<dbReference type="InterPro" id="IPR002130">
    <property type="entry name" value="Cyclophilin-type_PPIase_dom"/>
</dbReference>
<dbReference type="CDD" id="cd00317">
    <property type="entry name" value="cyclophilin"/>
    <property type="match status" value="1"/>
</dbReference>
<dbReference type="SUPFAM" id="SSF50891">
    <property type="entry name" value="Cyclophilin-like"/>
    <property type="match status" value="1"/>
</dbReference>
<gene>
    <name evidence="6" type="ORF">UFOPK2399_00309</name>
</gene>
<dbReference type="PRINTS" id="PR00153">
    <property type="entry name" value="CSAPPISMRASE"/>
</dbReference>
<organism evidence="6">
    <name type="scientific">freshwater metagenome</name>
    <dbReference type="NCBI Taxonomy" id="449393"/>
    <lineage>
        <taxon>unclassified sequences</taxon>
        <taxon>metagenomes</taxon>
        <taxon>ecological metagenomes</taxon>
    </lineage>
</organism>
<keyword evidence="3" id="KW-0413">Isomerase</keyword>
<evidence type="ECO:0000256" key="1">
    <source>
        <dbReference type="ARBA" id="ARBA00013194"/>
    </source>
</evidence>
<dbReference type="EC" id="5.2.1.8" evidence="1"/>
<feature type="compositionally biased region" description="Low complexity" evidence="4">
    <location>
        <begin position="25"/>
        <end position="47"/>
    </location>
</feature>
<proteinExistence type="predicted"/>
<dbReference type="EMBL" id="CAEZXP010000001">
    <property type="protein sequence ID" value="CAB4686246.1"/>
    <property type="molecule type" value="Genomic_DNA"/>
</dbReference>
<dbReference type="GO" id="GO:0006457">
    <property type="term" value="P:protein folding"/>
    <property type="evidence" value="ECO:0007669"/>
    <property type="project" value="InterPro"/>
</dbReference>
<protein>
    <recommendedName>
        <fullName evidence="1">peptidylprolyl isomerase</fullName>
        <ecNumber evidence="1">5.2.1.8</ecNumber>
    </recommendedName>
</protein>
<dbReference type="Pfam" id="PF00160">
    <property type="entry name" value="Pro_isomerase"/>
    <property type="match status" value="1"/>
</dbReference>